<dbReference type="GO" id="GO:0000155">
    <property type="term" value="F:phosphorelay sensor kinase activity"/>
    <property type="evidence" value="ECO:0007669"/>
    <property type="project" value="InterPro"/>
</dbReference>
<dbReference type="InterPro" id="IPR013656">
    <property type="entry name" value="PAS_4"/>
</dbReference>
<gene>
    <name evidence="18" type="ORF">IQ266_20225</name>
</gene>
<dbReference type="Pfam" id="PF00571">
    <property type="entry name" value="CBS"/>
    <property type="match status" value="2"/>
</dbReference>
<dbReference type="SMART" id="SM00086">
    <property type="entry name" value="PAC"/>
    <property type="match status" value="8"/>
</dbReference>
<accession>A0A928VTQ5</accession>
<dbReference type="InterPro" id="IPR000644">
    <property type="entry name" value="CBS_dom"/>
</dbReference>
<dbReference type="CDD" id="cd00082">
    <property type="entry name" value="HisKA"/>
    <property type="match status" value="1"/>
</dbReference>
<dbReference type="SMART" id="SM00388">
    <property type="entry name" value="HisKA"/>
    <property type="match status" value="1"/>
</dbReference>
<dbReference type="SMART" id="SM00065">
    <property type="entry name" value="GAF"/>
    <property type="match status" value="1"/>
</dbReference>
<dbReference type="GO" id="GO:0006355">
    <property type="term" value="P:regulation of DNA-templated transcription"/>
    <property type="evidence" value="ECO:0007669"/>
    <property type="project" value="InterPro"/>
</dbReference>
<keyword evidence="10" id="KW-0129">CBS domain</keyword>
<evidence type="ECO:0000256" key="4">
    <source>
        <dbReference type="ARBA" id="ARBA00022553"/>
    </source>
</evidence>
<evidence type="ECO:0000256" key="12">
    <source>
        <dbReference type="SAM" id="MobiDB-lite"/>
    </source>
</evidence>
<evidence type="ECO:0000256" key="7">
    <source>
        <dbReference type="ARBA" id="ARBA00023012"/>
    </source>
</evidence>
<dbReference type="SUPFAM" id="SSF55874">
    <property type="entry name" value="ATPase domain of HSP90 chaperone/DNA topoisomerase II/histidine kinase"/>
    <property type="match status" value="1"/>
</dbReference>
<organism evidence="18 19">
    <name type="scientific">Romeriopsis navalis LEGE 11480</name>
    <dbReference type="NCBI Taxonomy" id="2777977"/>
    <lineage>
        <taxon>Bacteria</taxon>
        <taxon>Bacillati</taxon>
        <taxon>Cyanobacteriota</taxon>
        <taxon>Cyanophyceae</taxon>
        <taxon>Leptolyngbyales</taxon>
        <taxon>Leptolyngbyaceae</taxon>
        <taxon>Romeriopsis</taxon>
        <taxon>Romeriopsis navalis</taxon>
    </lineage>
</organism>
<keyword evidence="6" id="KW-0418">Kinase</keyword>
<feature type="domain" description="CBS" evidence="17">
    <location>
        <begin position="132"/>
        <end position="199"/>
    </location>
</feature>
<proteinExistence type="inferred from homology"/>
<evidence type="ECO:0000256" key="10">
    <source>
        <dbReference type="PROSITE-ProRule" id="PRU00703"/>
    </source>
</evidence>
<dbReference type="Gene3D" id="3.40.50.2300">
    <property type="match status" value="1"/>
</dbReference>
<dbReference type="PANTHER" id="PTHR43047:SF63">
    <property type="entry name" value="HISTIDINE KINASE"/>
    <property type="match status" value="1"/>
</dbReference>
<dbReference type="InterPro" id="IPR013767">
    <property type="entry name" value="PAS_fold"/>
</dbReference>
<feature type="domain" description="PAC" evidence="16">
    <location>
        <begin position="1421"/>
        <end position="1471"/>
    </location>
</feature>
<dbReference type="SMART" id="SM00091">
    <property type="entry name" value="PAS"/>
    <property type="match status" value="8"/>
</dbReference>
<dbReference type="InterPro" id="IPR013655">
    <property type="entry name" value="PAS_fold_3"/>
</dbReference>
<reference evidence="18" key="1">
    <citation type="submission" date="2020-10" db="EMBL/GenBank/DDBJ databases">
        <authorList>
            <person name="Castelo-Branco R."/>
            <person name="Eusebio N."/>
            <person name="Adriana R."/>
            <person name="Vieira A."/>
            <person name="Brugerolle De Fraissinette N."/>
            <person name="Rezende De Castro R."/>
            <person name="Schneider M.P."/>
            <person name="Vasconcelos V."/>
            <person name="Leao P.N."/>
        </authorList>
    </citation>
    <scope>NUCLEOTIDE SEQUENCE</scope>
    <source>
        <strain evidence="18">LEGE 11480</strain>
    </source>
</reference>
<dbReference type="SMART" id="SM00387">
    <property type="entry name" value="HATPase_c"/>
    <property type="match status" value="1"/>
</dbReference>
<evidence type="ECO:0000259" key="17">
    <source>
        <dbReference type="PROSITE" id="PS51371"/>
    </source>
</evidence>
<keyword evidence="7" id="KW-0902">Two-component regulatory system</keyword>
<evidence type="ECO:0000259" key="13">
    <source>
        <dbReference type="PROSITE" id="PS50109"/>
    </source>
</evidence>
<dbReference type="Pfam" id="PF02518">
    <property type="entry name" value="HATPase_c"/>
    <property type="match status" value="1"/>
</dbReference>
<dbReference type="CDD" id="cd17546">
    <property type="entry name" value="REC_hyHK_CKI1_RcsC-like"/>
    <property type="match status" value="1"/>
</dbReference>
<feature type="domain" description="PAS" evidence="15">
    <location>
        <begin position="296"/>
        <end position="341"/>
    </location>
</feature>
<evidence type="ECO:0000256" key="5">
    <source>
        <dbReference type="ARBA" id="ARBA00022679"/>
    </source>
</evidence>
<evidence type="ECO:0000256" key="8">
    <source>
        <dbReference type="ARBA" id="ARBA00074306"/>
    </source>
</evidence>
<dbReference type="EMBL" id="JADEXQ010000087">
    <property type="protein sequence ID" value="MBE9032069.1"/>
    <property type="molecule type" value="Genomic_DNA"/>
</dbReference>
<dbReference type="Pfam" id="PF08447">
    <property type="entry name" value="PAS_3"/>
    <property type="match status" value="3"/>
</dbReference>
<dbReference type="PROSITE" id="PS50109">
    <property type="entry name" value="HIS_KIN"/>
    <property type="match status" value="1"/>
</dbReference>
<dbReference type="PANTHER" id="PTHR43047">
    <property type="entry name" value="TWO-COMPONENT HISTIDINE PROTEIN KINASE"/>
    <property type="match status" value="1"/>
</dbReference>
<evidence type="ECO:0000256" key="9">
    <source>
        <dbReference type="PROSITE-ProRule" id="PRU00169"/>
    </source>
</evidence>
<dbReference type="PROSITE" id="PS50112">
    <property type="entry name" value="PAS"/>
    <property type="match status" value="5"/>
</dbReference>
<dbReference type="Gene3D" id="1.10.287.130">
    <property type="match status" value="1"/>
</dbReference>
<dbReference type="Pfam" id="PF00512">
    <property type="entry name" value="HisKA"/>
    <property type="match status" value="1"/>
</dbReference>
<dbReference type="InterPro" id="IPR000014">
    <property type="entry name" value="PAS"/>
</dbReference>
<dbReference type="FunFam" id="1.10.287.130:FF:000145">
    <property type="entry name" value="Sensory transduction histidine kinase"/>
    <property type="match status" value="1"/>
</dbReference>
<feature type="domain" description="CBS" evidence="17">
    <location>
        <begin position="207"/>
        <end position="267"/>
    </location>
</feature>
<feature type="domain" description="Histidine kinase" evidence="13">
    <location>
        <begin position="1489"/>
        <end position="1725"/>
    </location>
</feature>
<keyword evidence="4 9" id="KW-0597">Phosphoprotein</keyword>
<evidence type="ECO:0000313" key="19">
    <source>
        <dbReference type="Proteomes" id="UP000625316"/>
    </source>
</evidence>
<dbReference type="SUPFAM" id="SSF47384">
    <property type="entry name" value="Homodimeric domain of signal transducing histidine kinase"/>
    <property type="match status" value="1"/>
</dbReference>
<dbReference type="NCBIfam" id="TIGR00229">
    <property type="entry name" value="sensory_box"/>
    <property type="match status" value="6"/>
</dbReference>
<evidence type="ECO:0000256" key="6">
    <source>
        <dbReference type="ARBA" id="ARBA00022777"/>
    </source>
</evidence>
<dbReference type="InterPro" id="IPR003594">
    <property type="entry name" value="HATPase_dom"/>
</dbReference>
<dbReference type="GO" id="GO:0005886">
    <property type="term" value="C:plasma membrane"/>
    <property type="evidence" value="ECO:0007669"/>
    <property type="project" value="TreeGrafter"/>
</dbReference>
<dbReference type="SMART" id="SM00448">
    <property type="entry name" value="REC"/>
    <property type="match status" value="1"/>
</dbReference>
<keyword evidence="19" id="KW-1185">Reference proteome</keyword>
<feature type="domain" description="PAS" evidence="15">
    <location>
        <begin position="977"/>
        <end position="1055"/>
    </location>
</feature>
<dbReference type="GO" id="GO:0009927">
    <property type="term" value="F:histidine phosphotransfer kinase activity"/>
    <property type="evidence" value="ECO:0007669"/>
    <property type="project" value="TreeGrafter"/>
</dbReference>
<feature type="domain" description="PAS" evidence="15">
    <location>
        <begin position="593"/>
        <end position="649"/>
    </location>
</feature>
<dbReference type="EC" id="2.7.13.3" evidence="3"/>
<feature type="domain" description="PAC" evidence="16">
    <location>
        <begin position="1182"/>
        <end position="1233"/>
    </location>
</feature>
<dbReference type="RefSeq" id="WP_264326893.1">
    <property type="nucleotide sequence ID" value="NZ_JADEXQ010000087.1"/>
</dbReference>
<evidence type="ECO:0000259" key="15">
    <source>
        <dbReference type="PROSITE" id="PS50112"/>
    </source>
</evidence>
<dbReference type="CDD" id="cd00130">
    <property type="entry name" value="PAS"/>
    <property type="match status" value="7"/>
</dbReference>
<comment type="catalytic activity">
    <reaction evidence="1">
        <text>ATP + protein L-histidine = ADP + protein N-phospho-L-histidine.</text>
        <dbReference type="EC" id="2.7.13.3"/>
    </reaction>
</comment>
<feature type="coiled-coil region" evidence="11">
    <location>
        <begin position="558"/>
        <end position="596"/>
    </location>
</feature>
<dbReference type="InterPro" id="IPR001610">
    <property type="entry name" value="PAC"/>
</dbReference>
<dbReference type="Gene3D" id="3.30.565.10">
    <property type="entry name" value="Histidine kinase-like ATPase, C-terminal domain"/>
    <property type="match status" value="1"/>
</dbReference>
<evidence type="ECO:0000256" key="3">
    <source>
        <dbReference type="ARBA" id="ARBA00012438"/>
    </source>
</evidence>
<dbReference type="SUPFAM" id="SSF55781">
    <property type="entry name" value="GAF domain-like"/>
    <property type="match status" value="1"/>
</dbReference>
<dbReference type="CDD" id="cd16922">
    <property type="entry name" value="HATPase_EvgS-ArcB-TorS-like"/>
    <property type="match status" value="1"/>
</dbReference>
<feature type="region of interest" description="Disordered" evidence="12">
    <location>
        <begin position="1"/>
        <end position="21"/>
    </location>
</feature>
<keyword evidence="11" id="KW-0175">Coiled coil</keyword>
<dbReference type="InterPro" id="IPR029016">
    <property type="entry name" value="GAF-like_dom_sf"/>
</dbReference>
<dbReference type="Gene3D" id="3.30.450.40">
    <property type="match status" value="1"/>
</dbReference>
<dbReference type="InterPro" id="IPR036097">
    <property type="entry name" value="HisK_dim/P_sf"/>
</dbReference>
<evidence type="ECO:0000259" key="16">
    <source>
        <dbReference type="PROSITE" id="PS50113"/>
    </source>
</evidence>
<evidence type="ECO:0000256" key="1">
    <source>
        <dbReference type="ARBA" id="ARBA00000085"/>
    </source>
</evidence>
<dbReference type="SMART" id="SM00116">
    <property type="entry name" value="CBS"/>
    <property type="match status" value="3"/>
</dbReference>
<feature type="modified residue" description="4-aspartylphosphate" evidence="9">
    <location>
        <position position="1813"/>
    </location>
</feature>
<dbReference type="Proteomes" id="UP000625316">
    <property type="component" value="Unassembled WGS sequence"/>
</dbReference>
<dbReference type="InterPro" id="IPR035965">
    <property type="entry name" value="PAS-like_dom_sf"/>
</dbReference>
<dbReference type="InterPro" id="IPR003661">
    <property type="entry name" value="HisK_dim/P_dom"/>
</dbReference>
<dbReference type="PROSITE" id="PS50110">
    <property type="entry name" value="RESPONSE_REGULATORY"/>
    <property type="match status" value="1"/>
</dbReference>
<evidence type="ECO:0000256" key="11">
    <source>
        <dbReference type="SAM" id="Coils"/>
    </source>
</evidence>
<sequence length="1887" mass="208789">MVAKQATCPLPDLNQPNPSADRQTAPSTCVLLCEAEQVTGIFTAWDVICLVAKQATIAHLILGEIAHQPATTRHASELTDQLSAIHLLQQQKASHLPIVDQSDQLLGLLTETSVGQFSQPLAPLRLQSVAALMCPAVYVTPDCTILAIAQLMADHDTSSVVVVTFSEAFPEPLNPAEQRPIGLITAADVVQLVSLAVDLSHVTASQVIGPIVTVNPEDSLWLAHQRMSQDSFRPLVVTGPEGNLLGQLSQHDLLQGLNPLALYQLSEHLAAQLPDDTPLLVELPTRQPIEAQLHASKQRYASLVEASPVGILHINFEGICIYANDRYCEILGVEPVAIIGQPWSQCCLPKRQLLAQPELQQSLCATHPIAVEYSIDRPDGTEVWVYAQSAVDNNVAAQGLGQIITFTDISDRKQTEIALQKLIEGTATTTGENFFPALVTHIAAALDVAHVLVSELHGETLQVLAHWGKAALVSPFVYPVANTPCERVLQDGQFYCEADIQQAFPNDLAIIPADAASYLGIVLRDRQGHPIGNLCLFNQAPIRNFARVEKLMTIFAARAAAELERQQATQALARFNQDLENRVAERTAALQASQRRYTSLAAAVPVAIFRFDTPLNCVYVNDRWCQMTGRSAESAMEYGWLEALHPDDRVLNIDQWNREYAQARLETLIIHGTEARHIHTDGRIIWCHVNVAQELDDNGNVVGYVGTLTDITDRKTAELSLQASQSQFQRMTENVPGMIYRYVLHPDGTDQLTYVSSQIREVFEVEPATALQDVAQVWARIHPDDIPWLGDAIRESAATLTPFTSTYRLCLPHKGRRWVQNFSHAERLGNGDVVWDGIVSDITDRQQQEQERERLLEIIESTSDYIAVTDAEGYILWRNQALKKFQPDLCHLDHRIHFSVGHPEWANEIIQNQALPIAIEQGTWSGELALTDAAGNEVIVSQVLIAHKSATGKVEYFSTIIRDIRDQKATEQALTVKQNHLEALLNNIPHIAWIKDADSRFIAVNQPFAQACGTAAETIIGKTDFDFWPTELAQIYRNDDFQVLQSNYRKVVEERIARADGTLGWLETTKTPFRDAHGVLSGTVGIAADITDRKTTELALKASEEKFQRITNSVPGMIYRYVLHPDGSDGFAYISPQVQQLYELEPAVVLQDTSSLWARIHPDDVPRIQQAVQDSAECLTPFWVEERLVLPEAGLKWVQINARPERQENGDVIWDGIVVDITDRKVAEAQTNQHLAAIEAAINGIAILHADRYIYLNQAHYELLGYTPAELLGQSWQKLYSVEVLERFEQEIFPLLQRDRAWQGEVIATRKDGSCFDQSLSLTLLDHNLLICVFSDISVLKQTAMALEQEVLRRSTVFNASPDGIHILDRVGNLLEANASFGQMLGYSLDELSHLNVADWDAQWSDTELQAKFQNYSAIPSSFETLHRRKDGLIFPVEITQCSMEWEGDVSLVCIARDISQRKQAEIQLQQTNEQLARATQLKDEFLANMSHELRTPLNAILGLSETLQEAILGPLNDRQLKALKTIEQSGQHLLELINDILDVARVESGQVILDCFPTNLSLLCQSSFAFIRQQALTKCIRLDLQVPTHLPDISLDQRRIRQVLINLLNNAVKFTPEDGQITLEVIYPGDQSIAPATAADRITPDSQTLVIRVIDTGIGIAAENIPKLFQPFIQIDSALNRQYTGTGLGLALVKRIVELHGGQVSLTSELGQGSCFTITLPAVSADADARIIPPEMAIVPDTTAAIATDTTATDVVDQSDNPRILLVEDNEANISTILMYLETKGYCVLVATHGQAAIEMAQSAHPDVILMDIQMPGMDGLEAITHIRQIAELRTVPIIALTALAMPGDEAYCLSVGATAYLAKPVRLRELVIKIQSCLSLGAAAE</sequence>
<dbReference type="Pfam" id="PF08448">
    <property type="entry name" value="PAS_4"/>
    <property type="match status" value="1"/>
</dbReference>
<dbReference type="SUPFAM" id="SSF52172">
    <property type="entry name" value="CheY-like"/>
    <property type="match status" value="1"/>
</dbReference>
<keyword evidence="5" id="KW-0808">Transferase</keyword>
<dbReference type="InterPro" id="IPR005467">
    <property type="entry name" value="His_kinase_dom"/>
</dbReference>
<dbReference type="InterPro" id="IPR000700">
    <property type="entry name" value="PAS-assoc_C"/>
</dbReference>
<dbReference type="InterPro" id="IPR003018">
    <property type="entry name" value="GAF"/>
</dbReference>
<evidence type="ECO:0000313" key="18">
    <source>
        <dbReference type="EMBL" id="MBE9032069.1"/>
    </source>
</evidence>
<dbReference type="Pfam" id="PF00989">
    <property type="entry name" value="PAS"/>
    <property type="match status" value="1"/>
</dbReference>
<dbReference type="SUPFAM" id="SSF54631">
    <property type="entry name" value="CBS-domain pair"/>
    <property type="match status" value="2"/>
</dbReference>
<dbReference type="SUPFAM" id="SSF55785">
    <property type="entry name" value="PYP-like sensor domain (PAS domain)"/>
    <property type="match status" value="8"/>
</dbReference>
<feature type="domain" description="PAC" evidence="16">
    <location>
        <begin position="1050"/>
        <end position="1102"/>
    </location>
</feature>
<dbReference type="PRINTS" id="PR00344">
    <property type="entry name" value="BCTRLSENSOR"/>
</dbReference>
<dbReference type="Gene3D" id="3.10.580.10">
    <property type="entry name" value="CBS-domain"/>
    <property type="match status" value="2"/>
</dbReference>
<protein>
    <recommendedName>
        <fullName evidence="8">Circadian input-output histidine kinase CikA</fullName>
        <ecNumber evidence="3">2.7.13.3</ecNumber>
    </recommendedName>
</protein>
<comment type="caution">
    <text evidence="18">The sequence shown here is derived from an EMBL/GenBank/DDBJ whole genome shotgun (WGS) entry which is preliminary data.</text>
</comment>
<dbReference type="Pfam" id="PF00072">
    <property type="entry name" value="Response_reg"/>
    <property type="match status" value="1"/>
</dbReference>
<dbReference type="InterPro" id="IPR001789">
    <property type="entry name" value="Sig_transdc_resp-reg_receiver"/>
</dbReference>
<dbReference type="PROSITE" id="PS51371">
    <property type="entry name" value="CBS"/>
    <property type="match status" value="2"/>
</dbReference>
<dbReference type="PROSITE" id="PS50113">
    <property type="entry name" value="PAC"/>
    <property type="match status" value="5"/>
</dbReference>
<feature type="domain" description="PAC" evidence="16">
    <location>
        <begin position="671"/>
        <end position="723"/>
    </location>
</feature>
<name>A0A928VTQ5_9CYAN</name>
<dbReference type="Pfam" id="PF13426">
    <property type="entry name" value="PAS_9"/>
    <property type="match status" value="3"/>
</dbReference>
<feature type="domain" description="Response regulatory" evidence="14">
    <location>
        <begin position="1764"/>
        <end position="1880"/>
    </location>
</feature>
<dbReference type="InterPro" id="IPR004358">
    <property type="entry name" value="Sig_transdc_His_kin-like_C"/>
</dbReference>
<feature type="coiled-coil region" evidence="11">
    <location>
        <begin position="1455"/>
        <end position="1489"/>
    </location>
</feature>
<feature type="domain" description="PAS" evidence="15">
    <location>
        <begin position="1357"/>
        <end position="1392"/>
    </location>
</feature>
<dbReference type="InterPro" id="IPR046342">
    <property type="entry name" value="CBS_dom_sf"/>
</dbReference>
<dbReference type="InterPro" id="IPR036890">
    <property type="entry name" value="HATPase_C_sf"/>
</dbReference>
<feature type="domain" description="PAC" evidence="16">
    <location>
        <begin position="369"/>
        <end position="421"/>
    </location>
</feature>
<evidence type="ECO:0000259" key="14">
    <source>
        <dbReference type="PROSITE" id="PS50110"/>
    </source>
</evidence>
<feature type="domain" description="PAS" evidence="15">
    <location>
        <begin position="1252"/>
        <end position="1299"/>
    </location>
</feature>
<dbReference type="Gene3D" id="3.30.450.20">
    <property type="entry name" value="PAS domain"/>
    <property type="match status" value="8"/>
</dbReference>
<dbReference type="FunFam" id="3.30.565.10:FF:000010">
    <property type="entry name" value="Sensor histidine kinase RcsC"/>
    <property type="match status" value="1"/>
</dbReference>
<evidence type="ECO:0000256" key="2">
    <source>
        <dbReference type="ARBA" id="ARBA00006402"/>
    </source>
</evidence>
<dbReference type="InterPro" id="IPR011006">
    <property type="entry name" value="CheY-like_superfamily"/>
</dbReference>
<comment type="similarity">
    <text evidence="2">In the N-terminal section; belongs to the phytochrome family.</text>
</comment>